<dbReference type="GO" id="GO:0009088">
    <property type="term" value="P:threonine biosynthetic process"/>
    <property type="evidence" value="ECO:0007669"/>
    <property type="project" value="UniProtKB-UniPathway"/>
</dbReference>
<dbReference type="GO" id="GO:0005829">
    <property type="term" value="C:cytosol"/>
    <property type="evidence" value="ECO:0007669"/>
    <property type="project" value="TreeGrafter"/>
</dbReference>
<evidence type="ECO:0000256" key="3">
    <source>
        <dbReference type="ARBA" id="ARBA00022679"/>
    </source>
</evidence>
<dbReference type="InterPro" id="IPR001341">
    <property type="entry name" value="Asp_kinase"/>
</dbReference>
<dbReference type="AlphaFoldDB" id="A0A1G7YPW6"/>
<evidence type="ECO:0000256" key="9">
    <source>
        <dbReference type="RuleBase" id="RU004249"/>
    </source>
</evidence>
<dbReference type="STRING" id="405671.SAMN05421827_11447"/>
<dbReference type="UniPathway" id="UPA00050">
    <property type="reaction ID" value="UER00461"/>
</dbReference>
<dbReference type="UniPathway" id="UPA00051">
    <property type="reaction ID" value="UER00462"/>
</dbReference>
<dbReference type="InterPro" id="IPR042199">
    <property type="entry name" value="AsparK_Bifunc_asparK/hSer_DH"/>
</dbReference>
<dbReference type="NCBIfam" id="TIGR00657">
    <property type="entry name" value="asp_kinases"/>
    <property type="match status" value="1"/>
</dbReference>
<comment type="similarity">
    <text evidence="2 8">Belongs to the aspartokinase family.</text>
</comment>
<keyword evidence="9" id="KW-0028">Amino-acid biosynthesis</keyword>
<evidence type="ECO:0000256" key="5">
    <source>
        <dbReference type="ARBA" id="ARBA00022777"/>
    </source>
</evidence>
<keyword evidence="12" id="KW-1185">Reference proteome</keyword>
<protein>
    <recommendedName>
        <fullName evidence="8">Aspartokinase</fullName>
        <ecNumber evidence="8">2.7.2.4</ecNumber>
    </recommendedName>
</protein>
<evidence type="ECO:0000256" key="7">
    <source>
        <dbReference type="ARBA" id="ARBA00047872"/>
    </source>
</evidence>
<comment type="pathway">
    <text evidence="9">Amino-acid biosynthesis; L-methionine biosynthesis via de novo pathway; L-homoserine from L-aspartate: step 1/3.</text>
</comment>
<dbReference type="EC" id="2.7.2.4" evidence="8"/>
<accession>A0A1G7YPW6</accession>
<comment type="pathway">
    <text evidence="9">Amino-acid biosynthesis; L-threonine biosynthesis; L-threonine from L-aspartate: step 1/5.</text>
</comment>
<dbReference type="InterPro" id="IPR045865">
    <property type="entry name" value="ACT-like_dom_sf"/>
</dbReference>
<dbReference type="PANTHER" id="PTHR21499">
    <property type="entry name" value="ASPARTATE KINASE"/>
    <property type="match status" value="1"/>
</dbReference>
<comment type="catalytic activity">
    <reaction evidence="7 8">
        <text>L-aspartate + ATP = 4-phospho-L-aspartate + ADP</text>
        <dbReference type="Rhea" id="RHEA:23776"/>
        <dbReference type="ChEBI" id="CHEBI:29991"/>
        <dbReference type="ChEBI" id="CHEBI:30616"/>
        <dbReference type="ChEBI" id="CHEBI:57535"/>
        <dbReference type="ChEBI" id="CHEBI:456216"/>
        <dbReference type="EC" id="2.7.2.4"/>
    </reaction>
</comment>
<dbReference type="PANTHER" id="PTHR21499:SF59">
    <property type="entry name" value="ASPARTOKINASE"/>
    <property type="match status" value="1"/>
</dbReference>
<dbReference type="Gene3D" id="3.40.1160.10">
    <property type="entry name" value="Acetylglutamate kinase-like"/>
    <property type="match status" value="1"/>
</dbReference>
<dbReference type="SUPFAM" id="SSF53633">
    <property type="entry name" value="Carbamate kinase-like"/>
    <property type="match status" value="1"/>
</dbReference>
<dbReference type="Proteomes" id="UP000199643">
    <property type="component" value="Unassembled WGS sequence"/>
</dbReference>
<dbReference type="Gene3D" id="1.20.120.1320">
    <property type="entry name" value="Aspartokinase, catalytic domain"/>
    <property type="match status" value="1"/>
</dbReference>
<reference evidence="12" key="1">
    <citation type="submission" date="2016-10" db="EMBL/GenBank/DDBJ databases">
        <authorList>
            <person name="Varghese N."/>
            <person name="Submissions S."/>
        </authorList>
    </citation>
    <scope>NUCLEOTIDE SEQUENCE [LARGE SCALE GENOMIC DNA]</scope>
    <source>
        <strain evidence="12">DSM 17933</strain>
    </source>
</reference>
<proteinExistence type="inferred from homology"/>
<evidence type="ECO:0000313" key="12">
    <source>
        <dbReference type="Proteomes" id="UP000199643"/>
    </source>
</evidence>
<evidence type="ECO:0000313" key="11">
    <source>
        <dbReference type="EMBL" id="SDG98563.1"/>
    </source>
</evidence>
<sequence length="435" mass="49535">MQRYRQNRSRHFNMDIFKFGGASVKDAAGVKNLANIVRDYKKGNLLIVISAMGKITNRLEDLTHAFLSQNDEAHAIFEEIKHFHFGIIDELFQGNHHSVYDDVANTFVEIDWLIEDEPDQYHDYIYDQIVSIGEIVSTKIVAAWLNETGNKTLWADARNYIQTDNTYKEGKVDWAKTNQIIQKDLVPLLTDNIIVTQGFIGGTSENYTTTLGREGSDYSAAIFASCLDAAALTIWKDVPGVLNADPKWFDETALIAQLSYHDAIELTYYGATVIHPKTIKPLQNKGIPLFVRSFIQPEGSGTAITKDNNPLPIPSFIFKVNQALISIFPKDYSFIIEENLSNIFELFHRHKIKINTMLNSAISFSVSIDDHPVQIEKLIKDLSDEFTVKYNKGLELVTIRYYNQQTIDRVTVDKDILLEVKSRHTCQMVMKNKTV</sequence>
<dbReference type="InterPro" id="IPR036393">
    <property type="entry name" value="AceGlu_kinase-like_sf"/>
</dbReference>
<organism evidence="11 12">
    <name type="scientific">Pedobacter terrae</name>
    <dbReference type="NCBI Taxonomy" id="405671"/>
    <lineage>
        <taxon>Bacteria</taxon>
        <taxon>Pseudomonadati</taxon>
        <taxon>Bacteroidota</taxon>
        <taxon>Sphingobacteriia</taxon>
        <taxon>Sphingobacteriales</taxon>
        <taxon>Sphingobacteriaceae</taxon>
        <taxon>Pedobacter</taxon>
    </lineage>
</organism>
<dbReference type="GO" id="GO:0009089">
    <property type="term" value="P:lysine biosynthetic process via diaminopimelate"/>
    <property type="evidence" value="ECO:0007669"/>
    <property type="project" value="UniProtKB-UniPathway"/>
</dbReference>
<dbReference type="Pfam" id="PF00696">
    <property type="entry name" value="AA_kinase"/>
    <property type="match status" value="1"/>
</dbReference>
<evidence type="ECO:0000256" key="8">
    <source>
        <dbReference type="RuleBase" id="RU003448"/>
    </source>
</evidence>
<evidence type="ECO:0000256" key="4">
    <source>
        <dbReference type="ARBA" id="ARBA00022741"/>
    </source>
</evidence>
<evidence type="ECO:0000256" key="1">
    <source>
        <dbReference type="ARBA" id="ARBA00004766"/>
    </source>
</evidence>
<dbReference type="GO" id="GO:0004072">
    <property type="term" value="F:aspartate kinase activity"/>
    <property type="evidence" value="ECO:0007669"/>
    <property type="project" value="UniProtKB-EC"/>
</dbReference>
<name>A0A1G7YPW6_9SPHI</name>
<dbReference type="EMBL" id="FNCH01000014">
    <property type="protein sequence ID" value="SDG98563.1"/>
    <property type="molecule type" value="Genomic_DNA"/>
</dbReference>
<dbReference type="GO" id="GO:0005524">
    <property type="term" value="F:ATP binding"/>
    <property type="evidence" value="ECO:0007669"/>
    <property type="project" value="UniProtKB-KW"/>
</dbReference>
<keyword evidence="4" id="KW-0547">Nucleotide-binding</keyword>
<evidence type="ECO:0000256" key="6">
    <source>
        <dbReference type="ARBA" id="ARBA00022840"/>
    </source>
</evidence>
<comment type="pathway">
    <text evidence="1 9">Amino-acid biosynthesis; L-lysine biosynthesis via DAP pathway; (S)-tetrahydrodipicolinate from L-aspartate: step 1/4.</text>
</comment>
<dbReference type="UniPathway" id="UPA00034">
    <property type="reaction ID" value="UER00015"/>
</dbReference>
<dbReference type="GO" id="GO:0009090">
    <property type="term" value="P:homoserine biosynthetic process"/>
    <property type="evidence" value="ECO:0007669"/>
    <property type="project" value="TreeGrafter"/>
</dbReference>
<evidence type="ECO:0000259" key="10">
    <source>
        <dbReference type="Pfam" id="PF00696"/>
    </source>
</evidence>
<feature type="domain" description="Aspartate/glutamate/uridylate kinase" evidence="10">
    <location>
        <begin position="17"/>
        <end position="293"/>
    </location>
</feature>
<dbReference type="SUPFAM" id="SSF55021">
    <property type="entry name" value="ACT-like"/>
    <property type="match status" value="1"/>
</dbReference>
<keyword evidence="6" id="KW-0067">ATP-binding</keyword>
<gene>
    <name evidence="11" type="ORF">SAMN05421827_11447</name>
</gene>
<evidence type="ECO:0000256" key="2">
    <source>
        <dbReference type="ARBA" id="ARBA00010122"/>
    </source>
</evidence>
<dbReference type="Gene3D" id="3.30.70.260">
    <property type="match status" value="1"/>
</dbReference>
<keyword evidence="3 8" id="KW-0808">Transferase</keyword>
<dbReference type="InterPro" id="IPR001048">
    <property type="entry name" value="Asp/Glu/Uridylate_kinase"/>
</dbReference>
<keyword evidence="5 8" id="KW-0418">Kinase</keyword>